<dbReference type="PANTHER" id="PTHR42879:SF2">
    <property type="entry name" value="3-OXOACYL-[ACYL-CARRIER-PROTEIN] REDUCTASE FABG"/>
    <property type="match status" value="1"/>
</dbReference>
<dbReference type="NCBIfam" id="NF047420">
    <property type="entry name" value="EF_P_mod_YmfI"/>
    <property type="match status" value="1"/>
</dbReference>
<evidence type="ECO:0000256" key="1">
    <source>
        <dbReference type="ARBA" id="ARBA00006484"/>
    </source>
</evidence>
<reference evidence="3" key="1">
    <citation type="journal article" date="2019" name="Int. J. Syst. Evol. Microbiol.">
        <title>The Global Catalogue of Microorganisms (GCM) 10K type strain sequencing project: providing services to taxonomists for standard genome sequencing and annotation.</title>
        <authorList>
            <consortium name="The Broad Institute Genomics Platform"/>
            <consortium name="The Broad Institute Genome Sequencing Center for Infectious Disease"/>
            <person name="Wu L."/>
            <person name="Ma J."/>
        </authorList>
    </citation>
    <scope>NUCLEOTIDE SEQUENCE [LARGE SCALE GENOMIC DNA]</scope>
    <source>
        <strain evidence="3">CCUG 56608</strain>
    </source>
</reference>
<comment type="similarity">
    <text evidence="1">Belongs to the short-chain dehydrogenases/reductases (SDR) family.</text>
</comment>
<keyword evidence="2" id="KW-0251">Elongation factor</keyword>
<dbReference type="CDD" id="cd05233">
    <property type="entry name" value="SDR_c"/>
    <property type="match status" value="1"/>
</dbReference>
<accession>A0ABW3NIL4</accession>
<dbReference type="PANTHER" id="PTHR42879">
    <property type="entry name" value="3-OXOACYL-(ACYL-CARRIER-PROTEIN) REDUCTASE"/>
    <property type="match status" value="1"/>
</dbReference>
<keyword evidence="2" id="KW-0648">Protein biosynthesis</keyword>
<dbReference type="RefSeq" id="WP_379591871.1">
    <property type="nucleotide sequence ID" value="NZ_JBHTKK010000010.1"/>
</dbReference>
<keyword evidence="3" id="KW-1185">Reference proteome</keyword>
<dbReference type="InterPro" id="IPR050259">
    <property type="entry name" value="SDR"/>
</dbReference>
<dbReference type="Gene3D" id="3.40.50.720">
    <property type="entry name" value="NAD(P)-binding Rossmann-like Domain"/>
    <property type="match status" value="1"/>
</dbReference>
<dbReference type="SUPFAM" id="SSF51735">
    <property type="entry name" value="NAD(P)-binding Rossmann-fold domains"/>
    <property type="match status" value="1"/>
</dbReference>
<dbReference type="PRINTS" id="PR00081">
    <property type="entry name" value="GDHRDH"/>
</dbReference>
<evidence type="ECO:0000313" key="2">
    <source>
        <dbReference type="EMBL" id="MFD1066285.1"/>
    </source>
</evidence>
<dbReference type="GO" id="GO:0003746">
    <property type="term" value="F:translation elongation factor activity"/>
    <property type="evidence" value="ECO:0007669"/>
    <property type="project" value="UniProtKB-KW"/>
</dbReference>
<organism evidence="2 3">
    <name type="scientific">Oceanobacillus locisalsi</name>
    <dbReference type="NCBI Taxonomy" id="546107"/>
    <lineage>
        <taxon>Bacteria</taxon>
        <taxon>Bacillati</taxon>
        <taxon>Bacillota</taxon>
        <taxon>Bacilli</taxon>
        <taxon>Bacillales</taxon>
        <taxon>Bacillaceae</taxon>
        <taxon>Oceanobacillus</taxon>
    </lineage>
</organism>
<dbReference type="Proteomes" id="UP001597041">
    <property type="component" value="Unassembled WGS sequence"/>
</dbReference>
<proteinExistence type="inferred from homology"/>
<evidence type="ECO:0000313" key="3">
    <source>
        <dbReference type="Proteomes" id="UP001597041"/>
    </source>
</evidence>
<name>A0ABW3NIL4_9BACI</name>
<dbReference type="Pfam" id="PF13561">
    <property type="entry name" value="adh_short_C2"/>
    <property type="match status" value="1"/>
</dbReference>
<comment type="caution">
    <text evidence="2">The sequence shown here is derived from an EMBL/GenBank/DDBJ whole genome shotgun (WGS) entry which is preliminary data.</text>
</comment>
<sequence>MKKTILLMGASGDIGSAVAKKLLRDGYQLILHYHSNQEPIETLMQSDNDHAILAAYQADLANEAEVNAFIQAVSMSVDGIVFAGGQAYYGLFQAMNPGEMDALLQVHVKAPWLITHHFLPGMIRRQQGNILFVTSMWGEYGASNEVAYSSVKGAQNTFVKALAKEVALSNIRVNAVSAGFIDTKMNAHFSPEETGAFIEEIPANRAGRPEEVANAISYLLSDESSYIQGEIIHIHGGL</sequence>
<dbReference type="InterPro" id="IPR002347">
    <property type="entry name" value="SDR_fam"/>
</dbReference>
<gene>
    <name evidence="2" type="primary">ymfI</name>
    <name evidence="2" type="ORF">ACFQ19_09650</name>
</gene>
<protein>
    <submittedName>
        <fullName evidence="2">Elongation factor P 5-aminopentanone reductase</fullName>
    </submittedName>
</protein>
<dbReference type="EMBL" id="JBHTKK010000010">
    <property type="protein sequence ID" value="MFD1066285.1"/>
    <property type="molecule type" value="Genomic_DNA"/>
</dbReference>
<dbReference type="InterPro" id="IPR036291">
    <property type="entry name" value="NAD(P)-bd_dom_sf"/>
</dbReference>